<dbReference type="InterPro" id="IPR032534">
    <property type="entry name" value="EcxA_zinc-bd"/>
</dbReference>
<feature type="chain" id="PRO_5030619334" evidence="1">
    <location>
        <begin position="19"/>
        <end position="872"/>
    </location>
</feature>
<name>A0A7X1E990_9BACT</name>
<keyword evidence="3" id="KW-0482">Metalloprotease</keyword>
<dbReference type="AlphaFoldDB" id="A0A7X1E990"/>
<dbReference type="Pfam" id="PF16313">
    <property type="entry name" value="DUF4953"/>
    <property type="match status" value="1"/>
</dbReference>
<evidence type="ECO:0000256" key="1">
    <source>
        <dbReference type="SAM" id="SignalP"/>
    </source>
</evidence>
<sequence>MNLLRVTLLTLVATFVLACSAQSAKQKSGPPLEVSGKSRIAIPEAAFGKEYLLSTSLIPQSGAPTSSGMNGRVVLFELFEDGVDLYETTTGQVVTDELPARRLLTTFPIVEKDGGDVVIDFNAGMKSLALGGWYSIGVEGFDPRIFDRSAELSQSRVFEVLKKGSILSIRQSVRARSRESDADLESRFEVKYFLSPYTPGDFVPREMHPDESKYARFFTGAKTLELDSGRVTQSLSRFEIEDPIVFYYSENTPEELEEAVVDGILYWNKAFGKTLVEAKKAPEGVSAPDPSMNIIQWVPWDRAGFAYADALVDPLTGQTMHGQAYLTSAFDFLGKVRARRMLRSLRAIVDEAEEKPKEETDGEDHLFFAHTLCSLDPVAIAAEMSEGLEKLLADPELSEEAIIKIAQDYVREVTAHEVGHILGLRHNFAGSLSADMTPQELDQFMKDYLAGEDLSEYEKKTVSTSVMEYSIFDAAVFEGWFIKNAQEALPHDAAAIRWGYFEDKSVVEEEMLFGSEEETAGYADVLRFDYGTGPVEASYRDISQSIDNLPNSIIERFISAKAPEDPRDRMKLESVELSVGRYASLISGPTSQLLKWFSKETRSIEVENEFDVIGDINEEERLEAHWKYLEDQLEKLGGVDQVLFSYLPVEFGAKVKEKLEGVDVAERIDAEKLHKKLKELLETEAYSSFIGLDGESYQWSDEEKEIILSRSKTLFDKLESEVLLHVLSNYEKAPRDLGLAATGNLSDEDSVARLETLIIDLAKKVILERSKDDRIKGKVDKAFVEVPDFKYDYEIRLAAAKALNDKTGSFESWSKEAKQELHQALKKAVEDSLNIGLFKDFSDKLLSRSLREWYIREQNLLKLLPPDPKSGN</sequence>
<keyword evidence="4" id="KW-1185">Reference proteome</keyword>
<dbReference type="Gene3D" id="3.40.390.10">
    <property type="entry name" value="Collagenase (Catalytic Domain)"/>
    <property type="match status" value="1"/>
</dbReference>
<evidence type="ECO:0000313" key="3">
    <source>
        <dbReference type="EMBL" id="MBC2605542.1"/>
    </source>
</evidence>
<feature type="signal peptide" evidence="1">
    <location>
        <begin position="1"/>
        <end position="18"/>
    </location>
</feature>
<feature type="domain" description="EcxA zinc-binding" evidence="2">
    <location>
        <begin position="404"/>
        <end position="502"/>
    </location>
</feature>
<accession>A0A7X1E990</accession>
<protein>
    <submittedName>
        <fullName evidence="3">Zinc-dependent metalloprotease</fullName>
    </submittedName>
</protein>
<dbReference type="EMBL" id="JACHVC010000006">
    <property type="protein sequence ID" value="MBC2605542.1"/>
    <property type="molecule type" value="Genomic_DNA"/>
</dbReference>
<organism evidence="3 4">
    <name type="scientific">Pelagicoccus albus</name>
    <dbReference type="NCBI Taxonomy" id="415222"/>
    <lineage>
        <taxon>Bacteria</taxon>
        <taxon>Pseudomonadati</taxon>
        <taxon>Verrucomicrobiota</taxon>
        <taxon>Opitutia</taxon>
        <taxon>Puniceicoccales</taxon>
        <taxon>Pelagicoccaceae</taxon>
        <taxon>Pelagicoccus</taxon>
    </lineage>
</organism>
<keyword evidence="1" id="KW-0732">Signal</keyword>
<proteinExistence type="predicted"/>
<dbReference type="GO" id="GO:0008237">
    <property type="term" value="F:metallopeptidase activity"/>
    <property type="evidence" value="ECO:0007669"/>
    <property type="project" value="UniProtKB-KW"/>
</dbReference>
<evidence type="ECO:0000259" key="2">
    <source>
        <dbReference type="Pfam" id="PF16313"/>
    </source>
</evidence>
<dbReference type="GO" id="GO:0006508">
    <property type="term" value="P:proteolysis"/>
    <property type="evidence" value="ECO:0007669"/>
    <property type="project" value="UniProtKB-KW"/>
</dbReference>
<dbReference type="InterPro" id="IPR024079">
    <property type="entry name" value="MetalloPept_cat_dom_sf"/>
</dbReference>
<dbReference type="PANTHER" id="PTHR38478:SF1">
    <property type="entry name" value="ZINC DEPENDENT METALLOPROTEASE DOMAIN LIPOPROTEIN"/>
    <property type="match status" value="1"/>
</dbReference>
<gene>
    <name evidence="3" type="ORF">H5P27_05750</name>
</gene>
<keyword evidence="3" id="KW-0378">Hydrolase</keyword>
<comment type="caution">
    <text evidence="3">The sequence shown here is derived from an EMBL/GenBank/DDBJ whole genome shotgun (WGS) entry which is preliminary data.</text>
</comment>
<keyword evidence="3" id="KW-0645">Protease</keyword>
<evidence type="ECO:0000313" key="4">
    <source>
        <dbReference type="Proteomes" id="UP000526501"/>
    </source>
</evidence>
<dbReference type="PROSITE" id="PS51257">
    <property type="entry name" value="PROKAR_LIPOPROTEIN"/>
    <property type="match status" value="1"/>
</dbReference>
<dbReference type="PANTHER" id="PTHR38478">
    <property type="entry name" value="PEPTIDASE M1A AND M12B"/>
    <property type="match status" value="1"/>
</dbReference>
<reference evidence="3 4" key="1">
    <citation type="submission" date="2020-07" db="EMBL/GenBank/DDBJ databases">
        <authorList>
            <person name="Feng X."/>
        </authorList>
    </citation>
    <scope>NUCLEOTIDE SEQUENCE [LARGE SCALE GENOMIC DNA]</scope>
    <source>
        <strain evidence="3 4">JCM23202</strain>
    </source>
</reference>
<dbReference type="RefSeq" id="WP_185659416.1">
    <property type="nucleotide sequence ID" value="NZ_CAWPOO010000006.1"/>
</dbReference>
<dbReference type="Proteomes" id="UP000526501">
    <property type="component" value="Unassembled WGS sequence"/>
</dbReference>
<dbReference type="SUPFAM" id="SSF55486">
    <property type="entry name" value="Metalloproteases ('zincins'), catalytic domain"/>
    <property type="match status" value="1"/>
</dbReference>